<name>C6MAM8_NEISI</name>
<protein>
    <submittedName>
        <fullName evidence="1">Uncharacterized protein</fullName>
    </submittedName>
</protein>
<proteinExistence type="predicted"/>
<dbReference type="AlphaFoldDB" id="C6MAM8"/>
<dbReference type="EMBL" id="ACKO02000042">
    <property type="protein sequence ID" value="EET42667.1"/>
    <property type="molecule type" value="Genomic_DNA"/>
</dbReference>
<keyword evidence="2" id="KW-1185">Reference proteome</keyword>
<reference evidence="1" key="1">
    <citation type="submission" date="2009-07" db="EMBL/GenBank/DDBJ databases">
        <authorList>
            <person name="Weinstock G."/>
            <person name="Sodergren E."/>
            <person name="Clifton S."/>
            <person name="Fulton L."/>
            <person name="Fulton B."/>
            <person name="Courtney L."/>
            <person name="Fronick C."/>
            <person name="Harrison M."/>
            <person name="Strong C."/>
            <person name="Farmer C."/>
            <person name="Delahaunty K."/>
            <person name="Markovic C."/>
            <person name="Hall O."/>
            <person name="Minx P."/>
            <person name="Tomlinson C."/>
            <person name="Mitreva M."/>
            <person name="Nelson J."/>
            <person name="Hou S."/>
            <person name="Wollam A."/>
            <person name="Pepin K.H."/>
            <person name="Johnson M."/>
            <person name="Bhonagiri V."/>
            <person name="Nash W.E."/>
            <person name="Warren W."/>
            <person name="Chinwalla A."/>
            <person name="Mardis E.R."/>
            <person name="Wilson R.K."/>
        </authorList>
    </citation>
    <scope>NUCLEOTIDE SEQUENCE [LARGE SCALE GENOMIC DNA]</scope>
    <source>
        <strain evidence="1">ATCC 29256</strain>
    </source>
</reference>
<organism evidence="1 2">
    <name type="scientific">Neisseria sicca ATCC 29256</name>
    <dbReference type="NCBI Taxonomy" id="547045"/>
    <lineage>
        <taxon>Bacteria</taxon>
        <taxon>Pseudomonadati</taxon>
        <taxon>Pseudomonadota</taxon>
        <taxon>Betaproteobacteria</taxon>
        <taxon>Neisseriales</taxon>
        <taxon>Neisseriaceae</taxon>
        <taxon>Neisseria</taxon>
    </lineage>
</organism>
<dbReference type="Proteomes" id="UP000005365">
    <property type="component" value="Unassembled WGS sequence"/>
</dbReference>
<sequence>MRLDFYPQSRSSENLHSDDLSTVYPICFTVDDVQVTIRTSLSSLNSTP</sequence>
<evidence type="ECO:0000313" key="1">
    <source>
        <dbReference type="EMBL" id="EET42667.1"/>
    </source>
</evidence>
<accession>C6MAM8</accession>
<gene>
    <name evidence="1" type="ORF">NEISICOT_03610</name>
</gene>
<evidence type="ECO:0000313" key="2">
    <source>
        <dbReference type="Proteomes" id="UP000005365"/>
    </source>
</evidence>
<comment type="caution">
    <text evidence="1">The sequence shown here is derived from an EMBL/GenBank/DDBJ whole genome shotgun (WGS) entry which is preliminary data.</text>
</comment>